<dbReference type="HOGENOM" id="CLU_046474_0_0_1"/>
<comment type="subcellular location">
    <subcellularLocation>
        <location evidence="1">Endomembrane system</location>
        <topology evidence="1">Multi-pass membrane protein</topology>
    </subcellularLocation>
</comment>
<dbReference type="Pfam" id="PF15982">
    <property type="entry name" value="TMEM135_C_rich"/>
    <property type="match status" value="1"/>
</dbReference>
<evidence type="ECO:0000256" key="4">
    <source>
        <dbReference type="ARBA" id="ARBA00022989"/>
    </source>
</evidence>
<sequence>MSLFAFFNYFKFADHDPEEDHKGASQSTIPSSKLVDKLLMTPWSLPYNCYEIGHAWEPSCSASAVDLSLDVTEKAIGMYSALYFANFAFQRRYNIKMLTSTLANITRSSSFLGFNCLAMFTLVCVLRKVSGKFYFSLFAAIPAFLGSYLAVFIEHPGRRKALAFYCANIASECIYRVALRHSYVRPLPRGEVALFTVSISLLLYIASRYGLRRDPIGMALKLILGRTEFKSSKSTAAIESGKTKDTEMINNNYYDNNNRVKSLSDDSNELTNKSLLVKQIGPPSSFSPLVLMKKLSTWIMSGKHSTCGHSSSCLLYSLNGFGTSFLGLWFGQAALVAGLKISSIRRDPSLILRAFTNRKKLELCLFASLFTGIYRSSRCSLRWITGTNEPWHSAVAGALSGPAMIHYPSPMIAINIAWKCLEWALQQVCSMPHAPSFDTLVPLLYAASVNIIFVTLVLEPSCLRPSYIRFIDTITHHKLHQVNRGLLKLFGTDAHIGYEEFFPNLVPEFCSNKFIESVFVWML</sequence>
<dbReference type="PANTHER" id="PTHR12459:SF15">
    <property type="entry name" value="TRANSMEMBRANE PROTEIN 135"/>
    <property type="match status" value="1"/>
</dbReference>
<keyword evidence="9" id="KW-1185">Reference proteome</keyword>
<feature type="domain" description="Transmembrane protein 135 N-terminal" evidence="7">
    <location>
        <begin position="46"/>
        <end position="178"/>
    </location>
</feature>
<dbReference type="EnsemblMetazoa" id="tetur06g02070.1">
    <property type="protein sequence ID" value="tetur06g02070.1"/>
    <property type="gene ID" value="tetur06g02070"/>
</dbReference>
<keyword evidence="5 6" id="KW-0472">Membrane</keyword>
<proteinExistence type="inferred from homology"/>
<dbReference type="InterPro" id="IPR031926">
    <property type="entry name" value="TMEM135_N"/>
</dbReference>
<evidence type="ECO:0000256" key="1">
    <source>
        <dbReference type="ARBA" id="ARBA00004127"/>
    </source>
</evidence>
<feature type="transmembrane region" description="Helical" evidence="6">
    <location>
        <begin position="192"/>
        <end position="211"/>
    </location>
</feature>
<dbReference type="AlphaFoldDB" id="T1K6X4"/>
<dbReference type="Proteomes" id="UP000015104">
    <property type="component" value="Unassembled WGS sequence"/>
</dbReference>
<evidence type="ECO:0000256" key="3">
    <source>
        <dbReference type="ARBA" id="ARBA00022692"/>
    </source>
</evidence>
<evidence type="ECO:0000313" key="8">
    <source>
        <dbReference type="EnsemblMetazoa" id="tetur06g02070.1"/>
    </source>
</evidence>
<comment type="similarity">
    <text evidence="2">Belongs to the TMEM135 family.</text>
</comment>
<evidence type="ECO:0000313" key="9">
    <source>
        <dbReference type="Proteomes" id="UP000015104"/>
    </source>
</evidence>
<feature type="transmembrane region" description="Helical" evidence="6">
    <location>
        <begin position="133"/>
        <end position="153"/>
    </location>
</feature>
<reference evidence="8" key="2">
    <citation type="submission" date="2015-06" db="UniProtKB">
        <authorList>
            <consortium name="EnsemblMetazoa"/>
        </authorList>
    </citation>
    <scope>IDENTIFICATION</scope>
</reference>
<evidence type="ECO:0000259" key="7">
    <source>
        <dbReference type="Pfam" id="PF15982"/>
    </source>
</evidence>
<evidence type="ECO:0000256" key="6">
    <source>
        <dbReference type="SAM" id="Phobius"/>
    </source>
</evidence>
<protein>
    <recommendedName>
        <fullName evidence="7">Transmembrane protein 135 N-terminal domain-containing protein</fullName>
    </recommendedName>
</protein>
<evidence type="ECO:0000256" key="5">
    <source>
        <dbReference type="ARBA" id="ARBA00023136"/>
    </source>
</evidence>
<reference evidence="9" key="1">
    <citation type="submission" date="2011-08" db="EMBL/GenBank/DDBJ databases">
        <authorList>
            <person name="Rombauts S."/>
        </authorList>
    </citation>
    <scope>NUCLEOTIDE SEQUENCE</scope>
    <source>
        <strain evidence="9">London</strain>
    </source>
</reference>
<dbReference type="EMBL" id="CAEY01001797">
    <property type="status" value="NOT_ANNOTATED_CDS"/>
    <property type="molecule type" value="Genomic_DNA"/>
</dbReference>
<dbReference type="eggNOG" id="KOG1398">
    <property type="taxonomic scope" value="Eukaryota"/>
</dbReference>
<dbReference type="GO" id="GO:0012505">
    <property type="term" value="C:endomembrane system"/>
    <property type="evidence" value="ECO:0007669"/>
    <property type="project" value="UniProtKB-SubCell"/>
</dbReference>
<keyword evidence="4 6" id="KW-1133">Transmembrane helix</keyword>
<dbReference type="InterPro" id="IPR026749">
    <property type="entry name" value="Tmem135"/>
</dbReference>
<accession>T1K6X4</accession>
<evidence type="ECO:0000256" key="2">
    <source>
        <dbReference type="ARBA" id="ARBA00008924"/>
    </source>
</evidence>
<organism evidence="8 9">
    <name type="scientific">Tetranychus urticae</name>
    <name type="common">Two-spotted spider mite</name>
    <dbReference type="NCBI Taxonomy" id="32264"/>
    <lineage>
        <taxon>Eukaryota</taxon>
        <taxon>Metazoa</taxon>
        <taxon>Ecdysozoa</taxon>
        <taxon>Arthropoda</taxon>
        <taxon>Chelicerata</taxon>
        <taxon>Arachnida</taxon>
        <taxon>Acari</taxon>
        <taxon>Acariformes</taxon>
        <taxon>Trombidiformes</taxon>
        <taxon>Prostigmata</taxon>
        <taxon>Eleutherengona</taxon>
        <taxon>Raphignathae</taxon>
        <taxon>Tetranychoidea</taxon>
        <taxon>Tetranychidae</taxon>
        <taxon>Tetranychus</taxon>
    </lineage>
</organism>
<name>T1K6X4_TETUR</name>
<feature type="transmembrane region" description="Helical" evidence="6">
    <location>
        <begin position="108"/>
        <end position="126"/>
    </location>
</feature>
<dbReference type="PANTHER" id="PTHR12459">
    <property type="entry name" value="TRANSMEMBRANE PROTEIN 135-RELATED"/>
    <property type="match status" value="1"/>
</dbReference>
<keyword evidence="3 6" id="KW-0812">Transmembrane</keyword>